<dbReference type="InterPro" id="IPR012863">
    <property type="entry name" value="DUF1636"/>
</dbReference>
<accession>A0A9X0R2M9</accession>
<evidence type="ECO:0000313" key="1">
    <source>
        <dbReference type="EMBL" id="MBC4018599.1"/>
    </source>
</evidence>
<dbReference type="RefSeq" id="WP_186773348.1">
    <property type="nucleotide sequence ID" value="NZ_JACOMF010000065.1"/>
</dbReference>
<dbReference type="Pfam" id="PF07845">
    <property type="entry name" value="DUF1636"/>
    <property type="match status" value="1"/>
</dbReference>
<organism evidence="1 2">
    <name type="scientific">Siccirubricoccus deserti</name>
    <dbReference type="NCBI Taxonomy" id="2013562"/>
    <lineage>
        <taxon>Bacteria</taxon>
        <taxon>Pseudomonadati</taxon>
        <taxon>Pseudomonadota</taxon>
        <taxon>Alphaproteobacteria</taxon>
        <taxon>Acetobacterales</taxon>
        <taxon>Roseomonadaceae</taxon>
        <taxon>Siccirubricoccus</taxon>
    </lineage>
</organism>
<reference evidence="1" key="1">
    <citation type="submission" date="2020-08" db="EMBL/GenBank/DDBJ databases">
        <authorList>
            <person name="Hu Y."/>
            <person name="Nguyen S.V."/>
            <person name="Li F."/>
            <person name="Fanning S."/>
        </authorList>
    </citation>
    <scope>NUCLEOTIDE SEQUENCE</scope>
    <source>
        <strain evidence="1">SYSU D8009</strain>
    </source>
</reference>
<protein>
    <submittedName>
        <fullName evidence="1">DUF1636 family protein</fullName>
    </submittedName>
</protein>
<sequence length="138" mass="14345">MQPSSPFTSLLICTRCRLAEAGADAPRPGGILHAAACRAAADDDRVRVVGIACLSGCRRACAAALMAPGKVGYLFGDVSPDADSAADLLAAARAHAMAPEGHLPRALRPERLRAGILARLPPHHWLPEAPEGVIAWPS</sequence>
<dbReference type="AlphaFoldDB" id="A0A9X0R2M9"/>
<evidence type="ECO:0000313" key="2">
    <source>
        <dbReference type="Proteomes" id="UP000600101"/>
    </source>
</evidence>
<keyword evidence="2" id="KW-1185">Reference proteome</keyword>
<dbReference type="EMBL" id="JACOMF010000065">
    <property type="protein sequence ID" value="MBC4018599.1"/>
    <property type="molecule type" value="Genomic_DNA"/>
</dbReference>
<name>A0A9X0R2M9_9PROT</name>
<dbReference type="Proteomes" id="UP000600101">
    <property type="component" value="Unassembled WGS sequence"/>
</dbReference>
<comment type="caution">
    <text evidence="1">The sequence shown here is derived from an EMBL/GenBank/DDBJ whole genome shotgun (WGS) entry which is preliminary data.</text>
</comment>
<gene>
    <name evidence="1" type="ORF">H7965_25375</name>
</gene>
<proteinExistence type="predicted"/>